<protein>
    <submittedName>
        <fullName evidence="1">Uncharacterized protein</fullName>
    </submittedName>
</protein>
<comment type="caution">
    <text evidence="1">The sequence shown here is derived from an EMBL/GenBank/DDBJ whole genome shotgun (WGS) entry which is preliminary data.</text>
</comment>
<organism evidence="1 2">
    <name type="scientific">Linum tenue</name>
    <dbReference type="NCBI Taxonomy" id="586396"/>
    <lineage>
        <taxon>Eukaryota</taxon>
        <taxon>Viridiplantae</taxon>
        <taxon>Streptophyta</taxon>
        <taxon>Embryophyta</taxon>
        <taxon>Tracheophyta</taxon>
        <taxon>Spermatophyta</taxon>
        <taxon>Magnoliopsida</taxon>
        <taxon>eudicotyledons</taxon>
        <taxon>Gunneridae</taxon>
        <taxon>Pentapetalae</taxon>
        <taxon>rosids</taxon>
        <taxon>fabids</taxon>
        <taxon>Malpighiales</taxon>
        <taxon>Linaceae</taxon>
        <taxon>Linum</taxon>
    </lineage>
</organism>
<reference evidence="1" key="1">
    <citation type="submission" date="2022-08" db="EMBL/GenBank/DDBJ databases">
        <authorList>
            <person name="Gutierrez-Valencia J."/>
        </authorList>
    </citation>
    <scope>NUCLEOTIDE SEQUENCE</scope>
</reference>
<gene>
    <name evidence="1" type="ORF">LITE_LOCUS42535</name>
</gene>
<proteinExistence type="predicted"/>
<dbReference type="AlphaFoldDB" id="A0AAV0QCL3"/>
<name>A0AAV0QCL3_9ROSI</name>
<evidence type="ECO:0000313" key="1">
    <source>
        <dbReference type="EMBL" id="CAI0542571.1"/>
    </source>
</evidence>
<sequence length="49" mass="5813">MFQALEREWRLRSKFGDNWAMFKTLEGEELSSTVWASCSMRGRPNEPMD</sequence>
<dbReference type="EMBL" id="CAMGYJ010000009">
    <property type="protein sequence ID" value="CAI0542571.1"/>
    <property type="molecule type" value="Genomic_DNA"/>
</dbReference>
<dbReference type="Proteomes" id="UP001154282">
    <property type="component" value="Unassembled WGS sequence"/>
</dbReference>
<keyword evidence="2" id="KW-1185">Reference proteome</keyword>
<evidence type="ECO:0000313" key="2">
    <source>
        <dbReference type="Proteomes" id="UP001154282"/>
    </source>
</evidence>
<accession>A0AAV0QCL3</accession>